<evidence type="ECO:0000313" key="2">
    <source>
        <dbReference type="Proteomes" id="UP000683360"/>
    </source>
</evidence>
<proteinExistence type="predicted"/>
<dbReference type="AlphaFoldDB" id="A0A8S3UHB8"/>
<reference evidence="1" key="1">
    <citation type="submission" date="2021-03" db="EMBL/GenBank/DDBJ databases">
        <authorList>
            <person name="Bekaert M."/>
        </authorList>
    </citation>
    <scope>NUCLEOTIDE SEQUENCE</scope>
</reference>
<evidence type="ECO:0000313" key="1">
    <source>
        <dbReference type="EMBL" id="CAG2245704.1"/>
    </source>
</evidence>
<dbReference type="Proteomes" id="UP000683360">
    <property type="component" value="Unassembled WGS sequence"/>
</dbReference>
<gene>
    <name evidence="1" type="ORF">MEDL_57711</name>
</gene>
<keyword evidence="2" id="KW-1185">Reference proteome</keyword>
<comment type="caution">
    <text evidence="1">The sequence shown here is derived from an EMBL/GenBank/DDBJ whole genome shotgun (WGS) entry which is preliminary data.</text>
</comment>
<protein>
    <submittedName>
        <fullName evidence="1">Uncharacterized protein</fullName>
    </submittedName>
</protein>
<organism evidence="1 2">
    <name type="scientific">Mytilus edulis</name>
    <name type="common">Blue mussel</name>
    <dbReference type="NCBI Taxonomy" id="6550"/>
    <lineage>
        <taxon>Eukaryota</taxon>
        <taxon>Metazoa</taxon>
        <taxon>Spiralia</taxon>
        <taxon>Lophotrochozoa</taxon>
        <taxon>Mollusca</taxon>
        <taxon>Bivalvia</taxon>
        <taxon>Autobranchia</taxon>
        <taxon>Pteriomorphia</taxon>
        <taxon>Mytilida</taxon>
        <taxon>Mytiloidea</taxon>
        <taxon>Mytilidae</taxon>
        <taxon>Mytilinae</taxon>
        <taxon>Mytilus</taxon>
    </lineage>
</organism>
<sequence length="368" mass="41547">MCCIHWRYAIFSQATFVLKSKQNHPTPIFCSNTSSGSADCSNIKNLIRAVSNGAELYWFHEQKNELKEKITYGAFLSQVAIDEAHTIVSGTANVQQPVENKITDITKFGNWLFFVFSTNGTVSTSEINHIEIFKQQSNISIESSWFADTCWTLAYKHDKHGQAIEGSLECLRSAILVGKRVRLFYSDNRQSEKIQDNAIWNWQNVATTGNVETIRFNISSHTIFGSSSDRHAVKWFIDSTAWEHAYSNSESGTTTHGSKASLIQEVNAGKLIRFAIRSANQQGNDYISIFNADRANLSQVENDLSAHHTRSIRLRRDGLYNVVFGSEIVWNHMIATTTGQVDDKRRTVGGQQSQEHITYNSAIDWFVS</sequence>
<dbReference type="OrthoDB" id="5945826at2759"/>
<dbReference type="EMBL" id="CAJPWZ010002783">
    <property type="protein sequence ID" value="CAG2245704.1"/>
    <property type="molecule type" value="Genomic_DNA"/>
</dbReference>
<name>A0A8S3UHB8_MYTED</name>
<accession>A0A8S3UHB8</accession>